<dbReference type="EMBL" id="JAMYBS010000001">
    <property type="protein sequence ID" value="MCO7543402.1"/>
    <property type="molecule type" value="Genomic_DNA"/>
</dbReference>
<evidence type="ECO:0000313" key="1">
    <source>
        <dbReference type="EMBL" id="MCO7543402.1"/>
    </source>
</evidence>
<dbReference type="RefSeq" id="WP_125863841.1">
    <property type="nucleotide sequence ID" value="NZ_DAMAYS010000006.1"/>
</dbReference>
<gene>
    <name evidence="1" type="ORF">NJF43_01385</name>
</gene>
<reference evidence="1" key="1">
    <citation type="submission" date="2022-06" db="EMBL/GenBank/DDBJ databases">
        <title>Detection of beta-lactamases in bacteria of animal origin.</title>
        <authorList>
            <person name="Mlynarcik P."/>
            <person name="Zdarska V."/>
            <person name="Chudobova H."/>
            <person name="Prochazkova P."/>
            <person name="Hricova K."/>
            <person name="Mezerova K."/>
            <person name="Bardon J."/>
            <person name="Dolejska M."/>
            <person name="Sukkar I."/>
            <person name="Kolar M."/>
        </authorList>
    </citation>
    <scope>NUCLEOTIDE SEQUENCE</scope>
    <source>
        <strain evidence="1">S 300-3</strain>
    </source>
</reference>
<proteinExistence type="predicted"/>
<dbReference type="AlphaFoldDB" id="A0AA42BBJ9"/>
<dbReference type="Proteomes" id="UP001165292">
    <property type="component" value="Unassembled WGS sequence"/>
</dbReference>
<name>A0AA42BBJ9_9GAMM</name>
<evidence type="ECO:0000313" key="2">
    <source>
        <dbReference type="Proteomes" id="UP001165292"/>
    </source>
</evidence>
<accession>A0AA42BBJ9</accession>
<organism evidence="1 2">
    <name type="scientific">Stutzerimonas nitrititolerans</name>
    <dbReference type="NCBI Taxonomy" id="2482751"/>
    <lineage>
        <taxon>Bacteria</taxon>
        <taxon>Pseudomonadati</taxon>
        <taxon>Pseudomonadota</taxon>
        <taxon>Gammaproteobacteria</taxon>
        <taxon>Pseudomonadales</taxon>
        <taxon>Pseudomonadaceae</taxon>
        <taxon>Stutzerimonas</taxon>
    </lineage>
</organism>
<sequence length="120" mass="14234">MLELSAEQLTELEAVRRDELIEKLLLEVRAQDPDWYGRHGLAGGISYLAGYRRDAETLGLTERQSIEDFMRYGMMFPGFNREQAFVEWMARPSADDPDQRFRDYQRVMEFVWQLKHGAWQ</sequence>
<protein>
    <submittedName>
        <fullName evidence="1">Uncharacterized protein</fullName>
    </submittedName>
</protein>
<comment type="caution">
    <text evidence="1">The sequence shown here is derived from an EMBL/GenBank/DDBJ whole genome shotgun (WGS) entry which is preliminary data.</text>
</comment>